<accession>A0A7I4Y2A4</accession>
<keyword evidence="2" id="KW-0812">Transmembrane</keyword>
<sequence>AVGPVLNSEEMLNLPSVILLLFLIVTVSSMAIDVKRDFELPFSNAERRKRDVNKQLERIHSRFRRQWGWGPPPPPPPFGGTDQTQSFDINTPFGSIGFSDSQANWW</sequence>
<evidence type="ECO:0000313" key="4">
    <source>
        <dbReference type="WBParaSite" id="HCON_00036048-00001"/>
    </source>
</evidence>
<protein>
    <submittedName>
        <fullName evidence="4">Uncharacterized protein</fullName>
    </submittedName>
</protein>
<keyword evidence="2" id="KW-0472">Membrane</keyword>
<keyword evidence="2" id="KW-1133">Transmembrane helix</keyword>
<evidence type="ECO:0000313" key="3">
    <source>
        <dbReference type="Proteomes" id="UP000025227"/>
    </source>
</evidence>
<name>A0A7I4Y2A4_HAECO</name>
<proteinExistence type="predicted"/>
<feature type="transmembrane region" description="Helical" evidence="2">
    <location>
        <begin position="12"/>
        <end position="32"/>
    </location>
</feature>
<feature type="compositionally biased region" description="Polar residues" evidence="1">
    <location>
        <begin position="81"/>
        <end position="106"/>
    </location>
</feature>
<dbReference type="Proteomes" id="UP000025227">
    <property type="component" value="Unplaced"/>
</dbReference>
<evidence type="ECO:0000256" key="1">
    <source>
        <dbReference type="SAM" id="MobiDB-lite"/>
    </source>
</evidence>
<feature type="region of interest" description="Disordered" evidence="1">
    <location>
        <begin position="65"/>
        <end position="106"/>
    </location>
</feature>
<keyword evidence="3" id="KW-1185">Reference proteome</keyword>
<dbReference type="AlphaFoldDB" id="A0A7I4Y2A4"/>
<evidence type="ECO:0000256" key="2">
    <source>
        <dbReference type="SAM" id="Phobius"/>
    </source>
</evidence>
<dbReference type="WBParaSite" id="HCON_00036048-00001">
    <property type="protein sequence ID" value="HCON_00036048-00001"/>
    <property type="gene ID" value="HCON_00036048"/>
</dbReference>
<reference evidence="4" key="1">
    <citation type="submission" date="2020-12" db="UniProtKB">
        <authorList>
            <consortium name="WormBaseParasite"/>
        </authorList>
    </citation>
    <scope>IDENTIFICATION</scope>
    <source>
        <strain evidence="4">MHco3</strain>
    </source>
</reference>
<organism evidence="3 4">
    <name type="scientific">Haemonchus contortus</name>
    <name type="common">Barber pole worm</name>
    <dbReference type="NCBI Taxonomy" id="6289"/>
    <lineage>
        <taxon>Eukaryota</taxon>
        <taxon>Metazoa</taxon>
        <taxon>Ecdysozoa</taxon>
        <taxon>Nematoda</taxon>
        <taxon>Chromadorea</taxon>
        <taxon>Rhabditida</taxon>
        <taxon>Rhabditina</taxon>
        <taxon>Rhabditomorpha</taxon>
        <taxon>Strongyloidea</taxon>
        <taxon>Trichostrongylidae</taxon>
        <taxon>Haemonchus</taxon>
    </lineage>
</organism>